<protein>
    <recommendedName>
        <fullName evidence="4">DUF2752 domain-containing protein</fullName>
    </recommendedName>
</protein>
<dbReference type="Pfam" id="PF10825">
    <property type="entry name" value="DUF2752"/>
    <property type="match status" value="1"/>
</dbReference>
<keyword evidence="3" id="KW-1185">Reference proteome</keyword>
<name>A0A1I6H6Z5_9FLAO</name>
<keyword evidence="1" id="KW-0812">Transmembrane</keyword>
<sequence length="102" mass="11321">MLLTHITLGLPTEDQMLPCLSKQLLDLECPGCGLQRSVVLLLQGEVKASFLMYPGLYPLILLFALIVFDRIFNLSFGQRGIAFLGLLTVGTILTNFIIRLIL</sequence>
<dbReference type="RefSeq" id="WP_092982754.1">
    <property type="nucleotide sequence ID" value="NZ_FOYQ01000002.1"/>
</dbReference>
<dbReference type="STRING" id="400055.SAMN04490243_2340"/>
<evidence type="ECO:0000313" key="2">
    <source>
        <dbReference type="EMBL" id="SFR50097.1"/>
    </source>
</evidence>
<keyword evidence="1" id="KW-1133">Transmembrane helix</keyword>
<reference evidence="2 3" key="1">
    <citation type="submission" date="2016-10" db="EMBL/GenBank/DDBJ databases">
        <authorList>
            <person name="de Groot N.N."/>
        </authorList>
    </citation>
    <scope>NUCLEOTIDE SEQUENCE [LARGE SCALE GENOMIC DNA]</scope>
    <source>
        <strain evidence="2 3">DSM 21019</strain>
    </source>
</reference>
<organism evidence="2 3">
    <name type="scientific">Robiginitalea myxolifaciens</name>
    <dbReference type="NCBI Taxonomy" id="400055"/>
    <lineage>
        <taxon>Bacteria</taxon>
        <taxon>Pseudomonadati</taxon>
        <taxon>Bacteroidota</taxon>
        <taxon>Flavobacteriia</taxon>
        <taxon>Flavobacteriales</taxon>
        <taxon>Flavobacteriaceae</taxon>
        <taxon>Robiginitalea</taxon>
    </lineage>
</organism>
<dbReference type="AlphaFoldDB" id="A0A1I6H6Z5"/>
<accession>A0A1I6H6Z5</accession>
<dbReference type="InterPro" id="IPR021215">
    <property type="entry name" value="DUF2752"/>
</dbReference>
<gene>
    <name evidence="2" type="ORF">SAMN04490243_2340</name>
</gene>
<keyword evidence="1" id="KW-0472">Membrane</keyword>
<dbReference type="Proteomes" id="UP000199534">
    <property type="component" value="Unassembled WGS sequence"/>
</dbReference>
<feature type="transmembrane region" description="Helical" evidence="1">
    <location>
        <begin position="50"/>
        <end position="68"/>
    </location>
</feature>
<evidence type="ECO:0000256" key="1">
    <source>
        <dbReference type="SAM" id="Phobius"/>
    </source>
</evidence>
<dbReference type="OrthoDB" id="9815897at2"/>
<feature type="transmembrane region" description="Helical" evidence="1">
    <location>
        <begin position="80"/>
        <end position="101"/>
    </location>
</feature>
<dbReference type="EMBL" id="FOYQ01000002">
    <property type="protein sequence ID" value="SFR50097.1"/>
    <property type="molecule type" value="Genomic_DNA"/>
</dbReference>
<evidence type="ECO:0008006" key="4">
    <source>
        <dbReference type="Google" id="ProtNLM"/>
    </source>
</evidence>
<evidence type="ECO:0000313" key="3">
    <source>
        <dbReference type="Proteomes" id="UP000199534"/>
    </source>
</evidence>
<proteinExistence type="predicted"/>